<evidence type="ECO:0000256" key="3">
    <source>
        <dbReference type="ARBA" id="ARBA00007365"/>
    </source>
</evidence>
<keyword evidence="5 7" id="KW-0697">Rotamase</keyword>
<organism evidence="9 10">
    <name type="scientific">Pasteurella dagmatis ATCC 43325</name>
    <dbReference type="NCBI Taxonomy" id="667128"/>
    <lineage>
        <taxon>Bacteria</taxon>
        <taxon>Pseudomonadati</taxon>
        <taxon>Pseudomonadota</taxon>
        <taxon>Gammaproteobacteria</taxon>
        <taxon>Pasteurellales</taxon>
        <taxon>Pasteurellaceae</taxon>
        <taxon>Pasteurella</taxon>
    </lineage>
</organism>
<dbReference type="RefSeq" id="WP_005763053.1">
    <property type="nucleotide sequence ID" value="NZ_GG704811.1"/>
</dbReference>
<dbReference type="PANTHER" id="PTHR43246">
    <property type="entry name" value="PEPTIDYL-PROLYL CIS-TRANS ISOMERASE CYP38, CHLOROPLASTIC"/>
    <property type="match status" value="1"/>
</dbReference>
<accession>C9PN43</accession>
<evidence type="ECO:0000313" key="9">
    <source>
        <dbReference type="EMBL" id="EEX50830.1"/>
    </source>
</evidence>
<gene>
    <name evidence="9" type="primary">ppiB2</name>
    <name evidence="9" type="ORF">HMPREF0621_0417</name>
</gene>
<dbReference type="Proteomes" id="UP000005519">
    <property type="component" value="Unassembled WGS sequence"/>
</dbReference>
<dbReference type="InterPro" id="IPR029000">
    <property type="entry name" value="Cyclophilin-like_dom_sf"/>
</dbReference>
<dbReference type="SUPFAM" id="SSF50891">
    <property type="entry name" value="Cyclophilin-like"/>
    <property type="match status" value="1"/>
</dbReference>
<keyword evidence="10" id="KW-1185">Reference proteome</keyword>
<dbReference type="GO" id="GO:0005737">
    <property type="term" value="C:cytoplasm"/>
    <property type="evidence" value="ECO:0007669"/>
    <property type="project" value="UniProtKB-SubCell"/>
</dbReference>
<dbReference type="InterPro" id="IPR044665">
    <property type="entry name" value="E_coli_cyclophilin_A-like"/>
</dbReference>
<dbReference type="InterPro" id="IPR002130">
    <property type="entry name" value="Cyclophilin-type_PPIase_dom"/>
</dbReference>
<dbReference type="PROSITE" id="PS00170">
    <property type="entry name" value="CSA_PPIASE_1"/>
    <property type="match status" value="1"/>
</dbReference>
<reference evidence="9 10" key="1">
    <citation type="submission" date="2009-10" db="EMBL/GenBank/DDBJ databases">
        <authorList>
            <person name="Muzny D."/>
            <person name="Qin X."/>
            <person name="Deng J."/>
            <person name="Jiang H."/>
            <person name="Liu Y."/>
            <person name="Qu J."/>
            <person name="Song X.-Z."/>
            <person name="Zhang L."/>
            <person name="Thornton R."/>
            <person name="Coyle M."/>
            <person name="Francisco L."/>
            <person name="Jackson L."/>
            <person name="Javaid M."/>
            <person name="Korchina V."/>
            <person name="Kovar C."/>
            <person name="Mata R."/>
            <person name="Mathew T."/>
            <person name="Ngo R."/>
            <person name="Nguyen L."/>
            <person name="Nguyen N."/>
            <person name="Okwuonu G."/>
            <person name="Ongeri F."/>
            <person name="Pham C."/>
            <person name="Simmons D."/>
            <person name="Wilczek-Boney K."/>
            <person name="Hale W."/>
            <person name="Jakkamsetti A."/>
            <person name="Pham P."/>
            <person name="Ruth R."/>
            <person name="San Lucas F."/>
            <person name="Warren J."/>
            <person name="Zhang J."/>
            <person name="Zhao Z."/>
            <person name="Zhou C."/>
            <person name="Zhu D."/>
            <person name="Lee S."/>
            <person name="Bess C."/>
            <person name="Blankenburg K."/>
            <person name="Forbes L."/>
            <person name="Fu Q."/>
            <person name="Gubbala S."/>
            <person name="Hirani K."/>
            <person name="Jayaseelan J.C."/>
            <person name="Lara F."/>
            <person name="Munidasa M."/>
            <person name="Palculict T."/>
            <person name="Patil S."/>
            <person name="Pu L.-L."/>
            <person name="Saada N."/>
            <person name="Tang L."/>
            <person name="Weissenberger G."/>
            <person name="Zhu Y."/>
            <person name="Hemphill L."/>
            <person name="Shang Y."/>
            <person name="Youmans B."/>
            <person name="Ayvaz T."/>
            <person name="Ross M."/>
            <person name="Santibanez J."/>
            <person name="Aqrawi P."/>
            <person name="Gross S."/>
            <person name="Joshi V."/>
            <person name="Fowler G."/>
            <person name="Nazareth L."/>
            <person name="Reid J."/>
            <person name="Worley K."/>
            <person name="Petrosino J."/>
            <person name="Highlander S."/>
            <person name="Gibbs R."/>
        </authorList>
    </citation>
    <scope>NUCLEOTIDE SEQUENCE [LARGE SCALE GENOMIC DNA]</scope>
    <source>
        <strain evidence="9 10">ATCC 43325</strain>
    </source>
</reference>
<dbReference type="FunFam" id="2.40.100.10:FF:000004">
    <property type="entry name" value="Peptidyl-prolyl cis-trans isomerase"/>
    <property type="match status" value="1"/>
</dbReference>
<evidence type="ECO:0000256" key="7">
    <source>
        <dbReference type="RuleBase" id="RU363019"/>
    </source>
</evidence>
<dbReference type="STRING" id="667128.HMPREF0621_0417"/>
<dbReference type="Gene3D" id="2.40.100.10">
    <property type="entry name" value="Cyclophilin-like"/>
    <property type="match status" value="1"/>
</dbReference>
<dbReference type="PIRSF" id="PIRSF001467">
    <property type="entry name" value="Peptidylpro_ismrse"/>
    <property type="match status" value="1"/>
</dbReference>
<comment type="subcellular location">
    <subcellularLocation>
        <location evidence="2">Cytoplasm</location>
    </subcellularLocation>
</comment>
<evidence type="ECO:0000256" key="2">
    <source>
        <dbReference type="ARBA" id="ARBA00004496"/>
    </source>
</evidence>
<dbReference type="EMBL" id="ACZR01000005">
    <property type="protein sequence ID" value="EEX50830.1"/>
    <property type="molecule type" value="Genomic_DNA"/>
</dbReference>
<evidence type="ECO:0000313" key="10">
    <source>
        <dbReference type="Proteomes" id="UP000005519"/>
    </source>
</evidence>
<evidence type="ECO:0000259" key="8">
    <source>
        <dbReference type="PROSITE" id="PS50072"/>
    </source>
</evidence>
<dbReference type="HOGENOM" id="CLU_012062_16_9_6"/>
<dbReference type="InterPro" id="IPR020892">
    <property type="entry name" value="Cyclophilin-type_PPIase_CS"/>
</dbReference>
<dbReference type="Pfam" id="PF00160">
    <property type="entry name" value="Pro_isomerase"/>
    <property type="match status" value="1"/>
</dbReference>
<name>C9PN43_9PAST</name>
<dbReference type="EC" id="5.2.1.8" evidence="7"/>
<comment type="caution">
    <text evidence="9">The sequence shown here is derived from an EMBL/GenBank/DDBJ whole genome shotgun (WGS) entry which is preliminary data.</text>
</comment>
<evidence type="ECO:0000256" key="6">
    <source>
        <dbReference type="ARBA" id="ARBA00023235"/>
    </source>
</evidence>
<evidence type="ECO:0000256" key="5">
    <source>
        <dbReference type="ARBA" id="ARBA00023110"/>
    </source>
</evidence>
<protein>
    <recommendedName>
        <fullName evidence="7">Peptidyl-prolyl cis-trans isomerase</fullName>
        <shortName evidence="7">PPIase</shortName>
        <ecNumber evidence="7">5.2.1.8</ecNumber>
    </recommendedName>
</protein>
<dbReference type="GO" id="GO:0006457">
    <property type="term" value="P:protein folding"/>
    <property type="evidence" value="ECO:0007669"/>
    <property type="project" value="InterPro"/>
</dbReference>
<comment type="similarity">
    <text evidence="3 7">Belongs to the cyclophilin-type PPIase family.</text>
</comment>
<dbReference type="PRINTS" id="PR00153">
    <property type="entry name" value="CSAPPISMRASE"/>
</dbReference>
<evidence type="ECO:0000256" key="1">
    <source>
        <dbReference type="ARBA" id="ARBA00002388"/>
    </source>
</evidence>
<proteinExistence type="inferred from homology"/>
<dbReference type="CDD" id="cd01920">
    <property type="entry name" value="cyclophilin_EcCYP_like"/>
    <property type="match status" value="1"/>
</dbReference>
<dbReference type="PROSITE" id="PS50072">
    <property type="entry name" value="CSA_PPIASE_2"/>
    <property type="match status" value="1"/>
</dbReference>
<dbReference type="AlphaFoldDB" id="C9PN43"/>
<comment type="function">
    <text evidence="1 7">PPIases accelerate the folding of proteins. It catalyzes the cis-trans isomerization of proline imidic peptide bonds in oligopeptides.</text>
</comment>
<dbReference type="InterPro" id="IPR024936">
    <property type="entry name" value="Cyclophilin-type_PPIase"/>
</dbReference>
<dbReference type="OrthoDB" id="9807797at2"/>
<comment type="catalytic activity">
    <reaction evidence="7">
        <text>[protein]-peptidylproline (omega=180) = [protein]-peptidylproline (omega=0)</text>
        <dbReference type="Rhea" id="RHEA:16237"/>
        <dbReference type="Rhea" id="RHEA-COMP:10747"/>
        <dbReference type="Rhea" id="RHEA-COMP:10748"/>
        <dbReference type="ChEBI" id="CHEBI:83833"/>
        <dbReference type="ChEBI" id="CHEBI:83834"/>
        <dbReference type="EC" id="5.2.1.8"/>
    </reaction>
</comment>
<keyword evidence="4" id="KW-0963">Cytoplasm</keyword>
<evidence type="ECO:0000256" key="4">
    <source>
        <dbReference type="ARBA" id="ARBA00022490"/>
    </source>
</evidence>
<keyword evidence="6 7" id="KW-0413">Isomerase</keyword>
<sequence>MITLHTNLGDIKIQLNFDKAPNTAENFVNYCKSGFYDNTIFHRVIDGFMIQGGGMDVNMREKNTNAPIQNEANNGLSNKRGTIAMARTSDPHSATAQFFINVADNTFLDYRAKEMYGREVVQEWGYCVFGEVVEGMDVVDKIKVVKTGNKGFHQDVPKEEIVITSVTVE</sequence>
<feature type="domain" description="PPIase cyclophilin-type" evidence="8">
    <location>
        <begin position="1"/>
        <end position="168"/>
    </location>
</feature>
<dbReference type="GO" id="GO:0003755">
    <property type="term" value="F:peptidyl-prolyl cis-trans isomerase activity"/>
    <property type="evidence" value="ECO:0007669"/>
    <property type="project" value="UniProtKB-UniRule"/>
</dbReference>